<evidence type="ECO:0000256" key="8">
    <source>
        <dbReference type="ARBA" id="ARBA00024092"/>
    </source>
</evidence>
<evidence type="ECO:0000256" key="3">
    <source>
        <dbReference type="ARBA" id="ARBA00022741"/>
    </source>
</evidence>
<dbReference type="GO" id="GO:0003856">
    <property type="term" value="F:3-dehydroquinate synthase activity"/>
    <property type="evidence" value="ECO:0007669"/>
    <property type="project" value="TreeGrafter"/>
</dbReference>
<organism evidence="12 13">
    <name type="scientific">Streptomyces roseirectus</name>
    <dbReference type="NCBI Taxonomy" id="2768066"/>
    <lineage>
        <taxon>Bacteria</taxon>
        <taxon>Bacillati</taxon>
        <taxon>Actinomycetota</taxon>
        <taxon>Actinomycetes</taxon>
        <taxon>Kitasatosporales</taxon>
        <taxon>Streptomycetaceae</taxon>
        <taxon>Streptomyces</taxon>
    </lineage>
</organism>
<dbReference type="Gene3D" id="3.40.50.1970">
    <property type="match status" value="1"/>
</dbReference>
<keyword evidence="13" id="KW-1185">Reference proteome</keyword>
<feature type="domain" description="3-dehydroquinate synthase N-terminal" evidence="10">
    <location>
        <begin position="96"/>
        <end position="207"/>
    </location>
</feature>
<keyword evidence="2" id="KW-0479">Metal-binding</keyword>
<dbReference type="Proteomes" id="UP000516052">
    <property type="component" value="Chromosome"/>
</dbReference>
<evidence type="ECO:0000256" key="4">
    <source>
        <dbReference type="ARBA" id="ARBA00023027"/>
    </source>
</evidence>
<keyword evidence="5" id="KW-0456">Lyase</keyword>
<evidence type="ECO:0000256" key="2">
    <source>
        <dbReference type="ARBA" id="ARBA00022723"/>
    </source>
</evidence>
<evidence type="ECO:0000256" key="1">
    <source>
        <dbReference type="ARBA" id="ARBA00001911"/>
    </source>
</evidence>
<evidence type="ECO:0000256" key="7">
    <source>
        <dbReference type="ARBA" id="ARBA00024060"/>
    </source>
</evidence>
<dbReference type="GO" id="GO:0000166">
    <property type="term" value="F:nucleotide binding"/>
    <property type="evidence" value="ECO:0007669"/>
    <property type="project" value="UniProtKB-KW"/>
</dbReference>
<comment type="catalytic activity">
    <reaction evidence="6">
        <text>D-sedoheptulose 7-phosphate = 2-epi-5-epi-valiolone + phosphate</text>
        <dbReference type="Rhea" id="RHEA:44184"/>
        <dbReference type="ChEBI" id="CHEBI:43474"/>
        <dbReference type="ChEBI" id="CHEBI:57483"/>
        <dbReference type="ChEBI" id="CHEBI:84187"/>
        <dbReference type="EC" id="4.2.3.152"/>
    </reaction>
</comment>
<accession>A0A7H0IMW4</accession>
<dbReference type="EC" id="4.2.3.152" evidence="7"/>
<dbReference type="PANTHER" id="PTHR43622">
    <property type="entry name" value="3-DEHYDROQUINATE SYNTHASE"/>
    <property type="match status" value="1"/>
</dbReference>
<gene>
    <name evidence="12" type="ORF">IAG44_34870</name>
</gene>
<feature type="region of interest" description="Disordered" evidence="9">
    <location>
        <begin position="1"/>
        <end position="21"/>
    </location>
</feature>
<dbReference type="Pfam" id="PF01761">
    <property type="entry name" value="DHQ_synthase"/>
    <property type="match status" value="1"/>
</dbReference>
<keyword evidence="4" id="KW-0520">NAD</keyword>
<feature type="domain" description="3-dehydroquinate synthase C-terminal" evidence="11">
    <location>
        <begin position="210"/>
        <end position="349"/>
    </location>
</feature>
<dbReference type="InterPro" id="IPR050071">
    <property type="entry name" value="Dehydroquinate_synthase"/>
</dbReference>
<dbReference type="AlphaFoldDB" id="A0A7H0IMW4"/>
<protein>
    <recommendedName>
        <fullName evidence="8">2-epi-5-epi-valiolone synthase</fullName>
        <ecNumber evidence="7">4.2.3.152</ecNumber>
    </recommendedName>
</protein>
<evidence type="ECO:0000259" key="10">
    <source>
        <dbReference type="Pfam" id="PF01761"/>
    </source>
</evidence>
<dbReference type="RefSeq" id="WP_187751056.1">
    <property type="nucleotide sequence ID" value="NZ_CP060828.1"/>
</dbReference>
<dbReference type="EMBL" id="CP060828">
    <property type="protein sequence ID" value="QNP74130.1"/>
    <property type="molecule type" value="Genomic_DNA"/>
</dbReference>
<sequence length="404" mass="44027">MPFPPPTTHGLTTTDGPGPARSWTVATAKPVSYRVRFAPGVLDPRNPALAHAGLPEGESTPARRLLVVEEHVDLLYGDALRAYCEAARHASYSIHVLPAHERLKTMDSVYSVVDAMDRFGLDRRREPVVAVGGGVLLDIVGLACSLYRRSTPYVRVPTTLIGLVDAGVGAKTGVNFGGGKNRLGTYHPAVETLLDPAFLATLDERHIGNGLAEILKIALIKDRDLFDLLESSGERLLAGRFQTAGPLRTTAHHVLARAVHGMLEELHDNLWEHRLERVVDYGHTFSPTLEMRALPALLHGEAVNLDMALTTVIARGRGLMTDRQCTRVLDTMRALRLPVHHPLMEPELLGSALADTVRHRDGMQRLPLPVGIGDAVFVNDLTDREITGAAEKLARAAKEVRSHA</sequence>
<dbReference type="PANTHER" id="PTHR43622:SF3">
    <property type="entry name" value="2-EPI-5-EPI-VALIOLONE SYNTHASE"/>
    <property type="match status" value="1"/>
</dbReference>
<evidence type="ECO:0000256" key="9">
    <source>
        <dbReference type="SAM" id="MobiDB-lite"/>
    </source>
</evidence>
<dbReference type="GO" id="GO:0046872">
    <property type="term" value="F:metal ion binding"/>
    <property type="evidence" value="ECO:0007669"/>
    <property type="project" value="UniProtKB-KW"/>
</dbReference>
<evidence type="ECO:0000256" key="6">
    <source>
        <dbReference type="ARBA" id="ARBA00023993"/>
    </source>
</evidence>
<evidence type="ECO:0000313" key="12">
    <source>
        <dbReference type="EMBL" id="QNP74130.1"/>
    </source>
</evidence>
<name>A0A7H0IMW4_9ACTN</name>
<dbReference type="KEGG" id="sroi:IAG44_34870"/>
<proteinExistence type="predicted"/>
<dbReference type="Gene3D" id="1.20.1090.10">
    <property type="entry name" value="Dehydroquinate synthase-like - alpha domain"/>
    <property type="match status" value="1"/>
</dbReference>
<comment type="cofactor">
    <cofactor evidence="1">
        <name>NAD(+)</name>
        <dbReference type="ChEBI" id="CHEBI:57540"/>
    </cofactor>
</comment>
<dbReference type="InterPro" id="IPR035872">
    <property type="entry name" value="EEVS-like"/>
</dbReference>
<dbReference type="Pfam" id="PF24621">
    <property type="entry name" value="DHQS_C"/>
    <property type="match status" value="1"/>
</dbReference>
<dbReference type="InterPro" id="IPR056179">
    <property type="entry name" value="DHQS_C"/>
</dbReference>
<dbReference type="InterPro" id="IPR030960">
    <property type="entry name" value="DHQS/DOIS_N"/>
</dbReference>
<keyword evidence="3" id="KW-0547">Nucleotide-binding</keyword>
<evidence type="ECO:0000313" key="13">
    <source>
        <dbReference type="Proteomes" id="UP000516052"/>
    </source>
</evidence>
<reference evidence="12 13" key="1">
    <citation type="submission" date="2020-08" db="EMBL/GenBank/DDBJ databases">
        <title>A novel species.</title>
        <authorList>
            <person name="Gao J."/>
        </authorList>
    </citation>
    <scope>NUCLEOTIDE SEQUENCE [LARGE SCALE GENOMIC DNA]</scope>
    <source>
        <strain evidence="12 13">CRXT-G-22</strain>
    </source>
</reference>
<dbReference type="GO" id="GO:0017000">
    <property type="term" value="P:antibiotic biosynthetic process"/>
    <property type="evidence" value="ECO:0007669"/>
    <property type="project" value="InterPro"/>
</dbReference>
<evidence type="ECO:0000256" key="5">
    <source>
        <dbReference type="ARBA" id="ARBA00023239"/>
    </source>
</evidence>
<evidence type="ECO:0000259" key="11">
    <source>
        <dbReference type="Pfam" id="PF24621"/>
    </source>
</evidence>
<dbReference type="SUPFAM" id="SSF56796">
    <property type="entry name" value="Dehydroquinate synthase-like"/>
    <property type="match status" value="1"/>
</dbReference>
<dbReference type="CDD" id="cd08199">
    <property type="entry name" value="EEVS"/>
    <property type="match status" value="1"/>
</dbReference>